<accession>A0A3N9UA34</accession>
<dbReference type="OrthoDB" id="2953630at2"/>
<evidence type="ECO:0000256" key="2">
    <source>
        <dbReference type="SAM" id="SignalP"/>
    </source>
</evidence>
<evidence type="ECO:0000313" key="4">
    <source>
        <dbReference type="EMBL" id="RQW73403.1"/>
    </source>
</evidence>
<feature type="signal peptide" evidence="2">
    <location>
        <begin position="1"/>
        <end position="27"/>
    </location>
</feature>
<dbReference type="InterPro" id="IPR001119">
    <property type="entry name" value="SLH_dom"/>
</dbReference>
<dbReference type="Pfam" id="PF16244">
    <property type="entry name" value="DUF4901"/>
    <property type="match status" value="1"/>
</dbReference>
<sequence>MKKRKKLGIVLTSAALSIGLFSSVTQASVGYESIQNNGQPEKLQIQVADTNSVVSKDQLIKKLKELFPKKFDFLSNKDFTLNSSVYYPENETIRYDLSFNKTVSGKMVHGYASFVGKDLELENFYYEPPNQADALFPAKVSKEEAQKKATELIKKFPEGEKYQLEEDVINYYSSKILTEPVRYTFSYVLTKNDVPISDERIEVTVLGNGEVINFYRNIVEKKSYSFDDIKKIKAEKDVLKNVKDNLEVELQYQIEYDYATNDRTVQLIYKPMAKVQGVQALTGDWQTTNGFTSTYPAKAKIEKLASNPLPPKQDGVTIEQAKKIAEQTLKIDSEKVKLVIQSIEELENFNGQQVISINYMYEYKNGGYGTNIEIDKNTGEIIQYHNIKNEILKEVGEVPKNTKEITQAEALTKAISYVKQWVPSYTHNYAKPINEPYIDENQGVYYFSFPRVVNNIVVSGDEISVSIGKDGTLMNLYVNYQEIGEWPSLDKVIAEKQAETIIKDALSLKLNYVHLPNVKQNYYSLVYTPYYNGSVYNSLDAITGKWYSPYTDEVIKDVISHPWAQDELNYLINADILEVKDVKTFNADAPMKKGEALKVLMTSLTYFYEQPITEPENSTQSFENISPEHPLYSIVERAVSLGVLNPSEHSFNPDAKITRQELASWYIRVLGLEQAGKFHDIYKLNFSDANSVQKEYIGYVALANSLGLIKAESNQFSPNRDVTYAELAASTILLAHAAYENGSLMYRHY</sequence>
<evidence type="ECO:0000259" key="3">
    <source>
        <dbReference type="PROSITE" id="PS51272"/>
    </source>
</evidence>
<dbReference type="Pfam" id="PF00395">
    <property type="entry name" value="SLH"/>
    <property type="match status" value="3"/>
</dbReference>
<dbReference type="Proteomes" id="UP000274033">
    <property type="component" value="Unassembled WGS sequence"/>
</dbReference>
<proteinExistence type="predicted"/>
<organism evidence="4 5">
    <name type="scientific">Lysinibacillus composti</name>
    <dbReference type="NCBI Taxonomy" id="720633"/>
    <lineage>
        <taxon>Bacteria</taxon>
        <taxon>Bacillati</taxon>
        <taxon>Bacillota</taxon>
        <taxon>Bacilli</taxon>
        <taxon>Bacillales</taxon>
        <taxon>Bacillaceae</taxon>
        <taxon>Lysinibacillus</taxon>
    </lineage>
</organism>
<keyword evidence="5" id="KW-1185">Reference proteome</keyword>
<evidence type="ECO:0000256" key="1">
    <source>
        <dbReference type="ARBA" id="ARBA00022729"/>
    </source>
</evidence>
<keyword evidence="1 2" id="KW-0732">Signal</keyword>
<dbReference type="RefSeq" id="WP_124766489.1">
    <property type="nucleotide sequence ID" value="NZ_JAFBDY010000020.1"/>
</dbReference>
<evidence type="ECO:0000313" key="5">
    <source>
        <dbReference type="Proteomes" id="UP000274033"/>
    </source>
</evidence>
<protein>
    <submittedName>
        <fullName evidence="4">S-layer homology domain-containing protein</fullName>
    </submittedName>
</protein>
<comment type="caution">
    <text evidence="4">The sequence shown here is derived from an EMBL/GenBank/DDBJ whole genome shotgun (WGS) entry which is preliminary data.</text>
</comment>
<gene>
    <name evidence="4" type="ORF">EBB45_16725</name>
</gene>
<feature type="domain" description="SLH" evidence="3">
    <location>
        <begin position="618"/>
        <end position="680"/>
    </location>
</feature>
<dbReference type="PROSITE" id="PS51272">
    <property type="entry name" value="SLH"/>
    <property type="match status" value="1"/>
</dbReference>
<reference evidence="4 5" key="1">
    <citation type="journal article" date="2013" name="J. Microbiol.">
        <title>Lysinibacillus chungkukjangi sp. nov., isolated from Chungkukjang, Korean fermented soybean food.</title>
        <authorList>
            <person name="Kim S.J."/>
            <person name="Jang Y.H."/>
            <person name="Hamada M."/>
            <person name="Ahn J.H."/>
            <person name="Weon H.Y."/>
            <person name="Suzuki K."/>
            <person name="Whang K.S."/>
            <person name="Kwon S.W."/>
        </authorList>
    </citation>
    <scope>NUCLEOTIDE SEQUENCE [LARGE SCALE GENOMIC DNA]</scope>
    <source>
        <strain evidence="4 5">MCCC 1A12701</strain>
    </source>
</reference>
<name>A0A3N9UA34_9BACI</name>
<dbReference type="AlphaFoldDB" id="A0A3N9UA34"/>
<feature type="chain" id="PRO_5018144346" evidence="2">
    <location>
        <begin position="28"/>
        <end position="749"/>
    </location>
</feature>
<dbReference type="EMBL" id="RRCT01000021">
    <property type="protein sequence ID" value="RQW73403.1"/>
    <property type="molecule type" value="Genomic_DNA"/>
</dbReference>
<dbReference type="InterPro" id="IPR032599">
    <property type="entry name" value="YcdB/YcdC_rep_domain"/>
</dbReference>